<keyword evidence="2 5" id="KW-0812">Transmembrane</keyword>
<dbReference type="Gene3D" id="2.30.30.60">
    <property type="match status" value="1"/>
</dbReference>
<evidence type="ECO:0000256" key="2">
    <source>
        <dbReference type="ARBA" id="ARBA00022692"/>
    </source>
</evidence>
<dbReference type="InterPro" id="IPR006685">
    <property type="entry name" value="MscS_channel_2nd"/>
</dbReference>
<name>A0A075MN11_9ARCH</name>
<dbReference type="InterPro" id="IPR010920">
    <property type="entry name" value="LSM_dom_sf"/>
</dbReference>
<evidence type="ECO:0000259" key="6">
    <source>
        <dbReference type="Pfam" id="PF00924"/>
    </source>
</evidence>
<dbReference type="AlphaFoldDB" id="A0A075MN11"/>
<dbReference type="InterPro" id="IPR023408">
    <property type="entry name" value="MscS_beta-dom_sf"/>
</dbReference>
<dbReference type="RefSeq" id="WP_158384880.1">
    <property type="nucleotide sequence ID" value="NZ_CP007174.1"/>
</dbReference>
<evidence type="ECO:0000256" key="3">
    <source>
        <dbReference type="ARBA" id="ARBA00022989"/>
    </source>
</evidence>
<dbReference type="PANTHER" id="PTHR30221:SF1">
    <property type="entry name" value="SMALL-CONDUCTANCE MECHANOSENSITIVE CHANNEL"/>
    <property type="match status" value="1"/>
</dbReference>
<evidence type="ECO:0000313" key="7">
    <source>
        <dbReference type="EMBL" id="AIF82207.1"/>
    </source>
</evidence>
<proteinExistence type="predicted"/>
<feature type="transmembrane region" description="Helical" evidence="5">
    <location>
        <begin position="123"/>
        <end position="156"/>
    </location>
</feature>
<feature type="transmembrane region" description="Helical" evidence="5">
    <location>
        <begin position="56"/>
        <end position="76"/>
    </location>
</feature>
<dbReference type="EMBL" id="CP007174">
    <property type="protein sequence ID" value="AIF82207.1"/>
    <property type="molecule type" value="Genomic_DNA"/>
</dbReference>
<dbReference type="KEGG" id="nev:NTE_00125"/>
<dbReference type="PANTHER" id="PTHR30221">
    <property type="entry name" value="SMALL-CONDUCTANCE MECHANOSENSITIVE CHANNEL"/>
    <property type="match status" value="1"/>
</dbReference>
<dbReference type="Proteomes" id="UP000028194">
    <property type="component" value="Chromosome"/>
</dbReference>
<dbReference type="HOGENOM" id="CLU_992540_0_0_2"/>
<dbReference type="GO" id="GO:0008381">
    <property type="term" value="F:mechanosensitive monoatomic ion channel activity"/>
    <property type="evidence" value="ECO:0007669"/>
    <property type="project" value="InterPro"/>
</dbReference>
<sequence length="284" mass="30804">MAVASQDAVAARQNGSASVVRQITRLVLITLLITMATWVGLYLFEQFLAPDLGIQHIHMQLTGSAITAAVSFVLIYAVRRIVHKNVARINPHLSTILSFFVIITISLIAAVVLMHQWGIDPQVILVSGGLTAIIAGIALSDIVGNILAGGLVLTAFPAKVSDHVFMIGDNIHGVIDDVHLMYTKIITDDNTEYYIPNNAILQGSVRIIKERPLNHLLPIKEGEHVQIIASTEKYAGTVSKITSKFFFLASDGDANKEIVLANANLISGQYVIIKDRPGKQPVDL</sequence>
<reference evidence="7 8" key="1">
    <citation type="journal article" date="2014" name="PLoS ONE">
        <title>Genome Sequence of Candidatus Nitrososphaera evergladensis from Group I.1b Enriched from Everglades Soil Reveals Novel Genomic Features of the Ammonia-Oxidizing Archaea.</title>
        <authorList>
            <person name="Zhalnina K.V."/>
            <person name="Dias R."/>
            <person name="Leonard M.T."/>
            <person name="Dorr de Quadros P."/>
            <person name="Camargo F.A."/>
            <person name="Drew J.C."/>
            <person name="Farmerie W.G."/>
            <person name="Daroub S.H."/>
            <person name="Triplett E.W."/>
        </authorList>
    </citation>
    <scope>NUCLEOTIDE SEQUENCE [LARGE SCALE GENOMIC DNA]</scope>
    <source>
        <strain evidence="7 8">SR1</strain>
    </source>
</reference>
<keyword evidence="8" id="KW-1185">Reference proteome</keyword>
<gene>
    <name evidence="7" type="ORF">NTE_00125</name>
</gene>
<evidence type="ECO:0000256" key="4">
    <source>
        <dbReference type="ARBA" id="ARBA00023136"/>
    </source>
</evidence>
<dbReference type="Gene3D" id="1.10.287.1260">
    <property type="match status" value="1"/>
</dbReference>
<protein>
    <submittedName>
        <fullName evidence="7">Small-conductance mechanosensitive channel</fullName>
    </submittedName>
</protein>
<feature type="transmembrane region" description="Helical" evidence="5">
    <location>
        <begin position="26"/>
        <end position="44"/>
    </location>
</feature>
<feature type="transmembrane region" description="Helical" evidence="5">
    <location>
        <begin position="96"/>
        <end position="117"/>
    </location>
</feature>
<dbReference type="GO" id="GO:0016020">
    <property type="term" value="C:membrane"/>
    <property type="evidence" value="ECO:0007669"/>
    <property type="project" value="UniProtKB-SubCell"/>
</dbReference>
<dbReference type="STRING" id="1459636.NTE_00125"/>
<dbReference type="SUPFAM" id="SSF50182">
    <property type="entry name" value="Sm-like ribonucleoproteins"/>
    <property type="match status" value="1"/>
</dbReference>
<dbReference type="InterPro" id="IPR045275">
    <property type="entry name" value="MscS_archaea/bacteria_type"/>
</dbReference>
<keyword evidence="4 5" id="KW-0472">Membrane</keyword>
<evidence type="ECO:0000256" key="5">
    <source>
        <dbReference type="SAM" id="Phobius"/>
    </source>
</evidence>
<dbReference type="OrthoDB" id="11475at2157"/>
<organism evidence="7 8">
    <name type="scientific">Candidatus Nitrososphaera evergladensis SR1</name>
    <dbReference type="NCBI Taxonomy" id="1459636"/>
    <lineage>
        <taxon>Archaea</taxon>
        <taxon>Nitrososphaerota</taxon>
        <taxon>Nitrososphaeria</taxon>
        <taxon>Nitrososphaerales</taxon>
        <taxon>Nitrososphaeraceae</taxon>
        <taxon>Nitrososphaera</taxon>
    </lineage>
</organism>
<dbReference type="GeneID" id="41596065"/>
<feature type="domain" description="Mechanosensitive ion channel MscS" evidence="6">
    <location>
        <begin position="141"/>
        <end position="205"/>
    </location>
</feature>
<keyword evidence="3 5" id="KW-1133">Transmembrane helix</keyword>
<comment type="subcellular location">
    <subcellularLocation>
        <location evidence="1">Membrane</location>
    </subcellularLocation>
</comment>
<dbReference type="eggNOG" id="arCOG01568">
    <property type="taxonomic scope" value="Archaea"/>
</dbReference>
<dbReference type="Pfam" id="PF00924">
    <property type="entry name" value="MS_channel_2nd"/>
    <property type="match status" value="1"/>
</dbReference>
<evidence type="ECO:0000313" key="8">
    <source>
        <dbReference type="Proteomes" id="UP000028194"/>
    </source>
</evidence>
<accession>A0A075MN11</accession>
<evidence type="ECO:0000256" key="1">
    <source>
        <dbReference type="ARBA" id="ARBA00004370"/>
    </source>
</evidence>